<dbReference type="eggNOG" id="KOG1030">
    <property type="taxonomic scope" value="Eukaryota"/>
</dbReference>
<dbReference type="Gene3D" id="2.60.40.150">
    <property type="entry name" value="C2 domain"/>
    <property type="match status" value="1"/>
</dbReference>
<dbReference type="OrthoDB" id="270970at2759"/>
<feature type="domain" description="C2" evidence="2">
    <location>
        <begin position="1"/>
        <end position="109"/>
    </location>
</feature>
<dbReference type="KEGG" id="rcu:8288562"/>
<organism evidence="3 4">
    <name type="scientific">Ricinus communis</name>
    <name type="common">Castor bean</name>
    <dbReference type="NCBI Taxonomy" id="3988"/>
    <lineage>
        <taxon>Eukaryota</taxon>
        <taxon>Viridiplantae</taxon>
        <taxon>Streptophyta</taxon>
        <taxon>Embryophyta</taxon>
        <taxon>Tracheophyta</taxon>
        <taxon>Spermatophyta</taxon>
        <taxon>Magnoliopsida</taxon>
        <taxon>eudicotyledons</taxon>
        <taxon>Gunneridae</taxon>
        <taxon>Pentapetalae</taxon>
        <taxon>rosids</taxon>
        <taxon>fabids</taxon>
        <taxon>Malpighiales</taxon>
        <taxon>Euphorbiaceae</taxon>
        <taxon>Acalyphoideae</taxon>
        <taxon>Acalypheae</taxon>
        <taxon>Ricinus</taxon>
    </lineage>
</organism>
<gene>
    <name evidence="3" type="ORF">RCOM_1589340</name>
</gene>
<dbReference type="Proteomes" id="UP000008311">
    <property type="component" value="Unassembled WGS sequence"/>
</dbReference>
<dbReference type="InParanoid" id="B9R774"/>
<dbReference type="PANTHER" id="PTHR47052:SF5">
    <property type="entry name" value="EXTENSIN-LIKE"/>
    <property type="match status" value="1"/>
</dbReference>
<dbReference type="InterPro" id="IPR000008">
    <property type="entry name" value="C2_dom"/>
</dbReference>
<dbReference type="EMBL" id="EQ973772">
    <property type="protein sequence ID" value="EEF52354.1"/>
    <property type="molecule type" value="Genomic_DNA"/>
</dbReference>
<dbReference type="SMART" id="SM00239">
    <property type="entry name" value="C2"/>
    <property type="match status" value="1"/>
</dbReference>
<dbReference type="Pfam" id="PF00168">
    <property type="entry name" value="C2"/>
    <property type="match status" value="1"/>
</dbReference>
<name>B9R774_RICCO</name>
<dbReference type="InterPro" id="IPR035892">
    <property type="entry name" value="C2_domain_sf"/>
</dbReference>
<feature type="compositionally biased region" description="Low complexity" evidence="1">
    <location>
        <begin position="220"/>
        <end position="229"/>
    </location>
</feature>
<dbReference type="PROSITE" id="PS50004">
    <property type="entry name" value="C2"/>
    <property type="match status" value="1"/>
</dbReference>
<evidence type="ECO:0000259" key="2">
    <source>
        <dbReference type="PROSITE" id="PS50004"/>
    </source>
</evidence>
<keyword evidence="4" id="KW-1185">Reference proteome</keyword>
<sequence length="247" mass="26801">MSIFGVQGLPLEVTVVGCCNLDDKEWLSRQDPYVSLEYGGAKYRTKTCTDGGRNPTFQEKFIFTLIEGLRELNVTVWNNRTLSADEQIGSGRIQLQKVLSQGYDDASWPLQSKAGRHSGEVRLILHYSNANNHKAKLATSAPQYAAPPTAMTQVLPYNQFPSAPAASTAYSNPSPYMGYPPNPATYPLSPFVATPPAGYPPQACPPAGYPPQTYPPPTQAPAYYPTGPSGVYPPPPSSFGIYPPPPY</sequence>
<dbReference type="PANTHER" id="PTHR47052">
    <property type="entry name" value="CONSERVED SERINE PROLINE-RICH PROTEIN (AFU_ORTHOLOGUE AFUA_2G01790)"/>
    <property type="match status" value="1"/>
</dbReference>
<dbReference type="AlphaFoldDB" id="B9R774"/>
<evidence type="ECO:0000256" key="1">
    <source>
        <dbReference type="SAM" id="MobiDB-lite"/>
    </source>
</evidence>
<dbReference type="OMA" id="TMPYATP"/>
<evidence type="ECO:0000313" key="4">
    <source>
        <dbReference type="Proteomes" id="UP000008311"/>
    </source>
</evidence>
<protein>
    <submittedName>
        <fullName evidence="3">Protein binding protein, putative</fullName>
    </submittedName>
</protein>
<dbReference type="InterPro" id="IPR052981">
    <property type="entry name" value="Ingression_C2_domain"/>
</dbReference>
<feature type="compositionally biased region" description="Pro residues" evidence="1">
    <location>
        <begin position="203"/>
        <end position="219"/>
    </location>
</feature>
<proteinExistence type="predicted"/>
<reference evidence="4" key="1">
    <citation type="journal article" date="2010" name="Nat. Biotechnol.">
        <title>Draft genome sequence of the oilseed species Ricinus communis.</title>
        <authorList>
            <person name="Chan A.P."/>
            <person name="Crabtree J."/>
            <person name="Zhao Q."/>
            <person name="Lorenzi H."/>
            <person name="Orvis J."/>
            <person name="Puiu D."/>
            <person name="Melake-Berhan A."/>
            <person name="Jones K.M."/>
            <person name="Redman J."/>
            <person name="Chen G."/>
            <person name="Cahoon E.B."/>
            <person name="Gedil M."/>
            <person name="Stanke M."/>
            <person name="Haas B.J."/>
            <person name="Wortman J.R."/>
            <person name="Fraser-Liggett C.M."/>
            <person name="Ravel J."/>
            <person name="Rabinowicz P.D."/>
        </authorList>
    </citation>
    <scope>NUCLEOTIDE SEQUENCE [LARGE SCALE GENOMIC DNA]</scope>
    <source>
        <strain evidence="4">cv. Hale</strain>
    </source>
</reference>
<evidence type="ECO:0000313" key="3">
    <source>
        <dbReference type="EMBL" id="EEF52354.1"/>
    </source>
</evidence>
<feature type="region of interest" description="Disordered" evidence="1">
    <location>
        <begin position="203"/>
        <end position="229"/>
    </location>
</feature>
<dbReference type="SUPFAM" id="SSF49562">
    <property type="entry name" value="C2 domain (Calcium/lipid-binding domain, CaLB)"/>
    <property type="match status" value="1"/>
</dbReference>
<dbReference type="CDD" id="cd00030">
    <property type="entry name" value="C2"/>
    <property type="match status" value="1"/>
</dbReference>
<accession>B9R774</accession>